<dbReference type="PANTHER" id="PTHR20929:SF11">
    <property type="entry name" value="DYNEIN AXONEMAL INTERMEDIATE CHAIN 7"/>
    <property type="match status" value="1"/>
</dbReference>
<dbReference type="InterPro" id="IPR022110">
    <property type="entry name" value="CASC1_C"/>
</dbReference>
<dbReference type="EMBL" id="JAICCE010000002">
    <property type="protein sequence ID" value="KAG9280167.1"/>
    <property type="molecule type" value="Genomic_DNA"/>
</dbReference>
<evidence type="ECO:0000256" key="2">
    <source>
        <dbReference type="ARBA" id="ARBA00024414"/>
    </source>
</evidence>
<proteinExistence type="inferred from homology"/>
<dbReference type="Proteomes" id="UP000752171">
    <property type="component" value="Unassembled WGS sequence"/>
</dbReference>
<feature type="domain" description="CASC1 C-terminal" evidence="4">
    <location>
        <begin position="491"/>
        <end position="653"/>
    </location>
</feature>
<dbReference type="InterPro" id="IPR023247">
    <property type="entry name" value="IC97/Dnai7-like"/>
</dbReference>
<dbReference type="PANTHER" id="PTHR20929">
    <property type="entry name" value="LUNG ADENOMA SUSCEPTIBILITY 1-RELATED"/>
    <property type="match status" value="1"/>
</dbReference>
<organism evidence="6 7">
    <name type="scientific">Astyanax mexicanus</name>
    <name type="common">Blind cave fish</name>
    <name type="synonym">Astyanax fasciatus mexicanus</name>
    <dbReference type="NCBI Taxonomy" id="7994"/>
    <lineage>
        <taxon>Eukaryota</taxon>
        <taxon>Metazoa</taxon>
        <taxon>Chordata</taxon>
        <taxon>Craniata</taxon>
        <taxon>Vertebrata</taxon>
        <taxon>Euteleostomi</taxon>
        <taxon>Actinopterygii</taxon>
        <taxon>Neopterygii</taxon>
        <taxon>Teleostei</taxon>
        <taxon>Ostariophysi</taxon>
        <taxon>Characiformes</taxon>
        <taxon>Characoidei</taxon>
        <taxon>Acestrorhamphidae</taxon>
        <taxon>Acestrorhamphinae</taxon>
        <taxon>Astyanax</taxon>
    </lineage>
</organism>
<feature type="region of interest" description="Disordered" evidence="3">
    <location>
        <begin position="269"/>
        <end position="356"/>
    </location>
</feature>
<evidence type="ECO:0000259" key="4">
    <source>
        <dbReference type="Pfam" id="PF12366"/>
    </source>
</evidence>
<evidence type="ECO:0000313" key="7">
    <source>
        <dbReference type="Proteomes" id="UP000752171"/>
    </source>
</evidence>
<comment type="similarity">
    <text evidence="1">Belongs to the DNAI7 family.</text>
</comment>
<name>A0A8T2MA85_ASTMX</name>
<dbReference type="AlphaFoldDB" id="A0A8T2MA85"/>
<dbReference type="GO" id="GO:0008017">
    <property type="term" value="F:microtubule binding"/>
    <property type="evidence" value="ECO:0007669"/>
    <property type="project" value="TreeGrafter"/>
</dbReference>
<reference evidence="6 7" key="1">
    <citation type="submission" date="2021-07" db="EMBL/GenBank/DDBJ databases">
        <authorList>
            <person name="Imarazene B."/>
            <person name="Zahm M."/>
            <person name="Klopp C."/>
            <person name="Cabau C."/>
            <person name="Beille S."/>
            <person name="Jouanno E."/>
            <person name="Castinel A."/>
            <person name="Lluch J."/>
            <person name="Gil L."/>
            <person name="Kuchtly C."/>
            <person name="Lopez Roques C."/>
            <person name="Donnadieu C."/>
            <person name="Parrinello H."/>
            <person name="Journot L."/>
            <person name="Du K."/>
            <person name="Schartl M."/>
            <person name="Retaux S."/>
            <person name="Guiguen Y."/>
        </authorList>
    </citation>
    <scope>NUCLEOTIDE SEQUENCE [LARGE SCALE GENOMIC DNA]</scope>
    <source>
        <strain evidence="6">Pach_M1</strain>
        <tissue evidence="6">Testis</tissue>
    </source>
</reference>
<feature type="compositionally biased region" description="Low complexity" evidence="3">
    <location>
        <begin position="288"/>
        <end position="297"/>
    </location>
</feature>
<dbReference type="GO" id="GO:0048487">
    <property type="term" value="F:beta-tubulin binding"/>
    <property type="evidence" value="ECO:0007669"/>
    <property type="project" value="TreeGrafter"/>
</dbReference>
<feature type="compositionally biased region" description="Basic and acidic residues" evidence="3">
    <location>
        <begin position="269"/>
        <end position="281"/>
    </location>
</feature>
<feature type="compositionally biased region" description="Basic and acidic residues" evidence="3">
    <location>
        <begin position="298"/>
        <end position="311"/>
    </location>
</feature>
<feature type="domain" description="IC97/Casc1 N-terminal" evidence="5">
    <location>
        <begin position="32"/>
        <end position="229"/>
    </location>
</feature>
<evidence type="ECO:0000313" key="6">
    <source>
        <dbReference type="EMBL" id="KAG9280167.1"/>
    </source>
</evidence>
<evidence type="ECO:0000256" key="1">
    <source>
        <dbReference type="ARBA" id="ARBA00024332"/>
    </source>
</evidence>
<protein>
    <recommendedName>
        <fullName evidence="2">Dynein axonemal intermediate chain 7</fullName>
    </recommendedName>
</protein>
<feature type="compositionally biased region" description="Basic residues" evidence="3">
    <location>
        <begin position="1"/>
        <end position="14"/>
    </location>
</feature>
<dbReference type="InterPro" id="IPR031826">
    <property type="entry name" value="IC97/Casc1_N"/>
</dbReference>
<gene>
    <name evidence="6" type="primary">CASC1</name>
    <name evidence="6" type="ORF">AMEX_G2843</name>
</gene>
<dbReference type="Pfam" id="PF15927">
    <property type="entry name" value="Casc1_N"/>
    <property type="match status" value="1"/>
</dbReference>
<dbReference type="Pfam" id="PF12366">
    <property type="entry name" value="Casc1_C"/>
    <property type="match status" value="1"/>
</dbReference>
<feature type="compositionally biased region" description="Basic and acidic residues" evidence="3">
    <location>
        <begin position="15"/>
        <end position="37"/>
    </location>
</feature>
<feature type="compositionally biased region" description="Basic residues" evidence="3">
    <location>
        <begin position="338"/>
        <end position="348"/>
    </location>
</feature>
<feature type="region of interest" description="Disordered" evidence="3">
    <location>
        <begin position="1"/>
        <end position="64"/>
    </location>
</feature>
<feature type="compositionally biased region" description="Basic and acidic residues" evidence="3">
    <location>
        <begin position="49"/>
        <end position="64"/>
    </location>
</feature>
<comment type="caution">
    <text evidence="6">The sequence shown here is derived from an EMBL/GenBank/DDBJ whole genome shotgun (WGS) entry which is preliminary data.</text>
</comment>
<sequence length="752" mass="86188">MRATRKKRSAKKKDGRTSKAEKERLQKEEEERRRKEEEEALLIAEQEEQERLEREQREEEERQRLELKDRERREDELNELRFKLEENQSAVNTWEAASREQAEWDQYMLCDGNPNPAVQPEINTFISLWQDDPELQIQPIMQQCALALRLTDELGLLLNPELESAVDQVYYSTLLSLQNLIHNKYLLATEEILNRAKACVDNETGNMQTVVQDDNITLCLWANLNKKPRFKGYHFKDVGLGFELHRQLAMSDIAVRFLHTNYDHLSHLSHRAQEEKRKLEKEEEENTETTLTLPETPRALEDGEMKGEENGRTSAEQADEEIQSLKSERKKSAASVHSAKKERKSSSRRQKEEGEGQIEIETIVEGVSTSAGETDEADSAPAVAVPVTDSREEHVVDLQKYTPLGGVFYFEVFHLPPQSYTARGWEIRQLLDTGLQVFPYQSEPSLVQIAVSGKQDDNSTQSGAVGVTVILPDSVIFLKEPQVARWDATGQHWRTDCIMDTSYSAETRSVSFRMESFSSFTLLQEIYANMPFQSWELRPLGQDSVLFTLNTALSELSITVKGNQCMLQMKDALELAHILGKWMSLSSLQTAMRRAGVNIFVNEYSDKYVTVNKKDPLIEHAVYEQMALVSSSYAFSWSQWNTQCGQEHLVLQVCEQLSASPVPEEAWSLYLLGAQRSQRLNISERSEAFSLDLAEGTEFHSTLLHMLRDSMSPEGRARIDHSHFLYTNTVQKLLSATRVLTFTRRDVYTADN</sequence>
<dbReference type="PRINTS" id="PR02043">
    <property type="entry name" value="CANCERSCCP1"/>
</dbReference>
<evidence type="ECO:0000256" key="3">
    <source>
        <dbReference type="SAM" id="MobiDB-lite"/>
    </source>
</evidence>
<dbReference type="OrthoDB" id="297923at2759"/>
<dbReference type="GO" id="GO:0005930">
    <property type="term" value="C:axoneme"/>
    <property type="evidence" value="ECO:0007669"/>
    <property type="project" value="TreeGrafter"/>
</dbReference>
<evidence type="ECO:0000259" key="5">
    <source>
        <dbReference type="Pfam" id="PF15927"/>
    </source>
</evidence>
<accession>A0A8T2MA85</accession>